<dbReference type="SUPFAM" id="SSF56349">
    <property type="entry name" value="DNA breaking-rejoining enzymes"/>
    <property type="match status" value="1"/>
</dbReference>
<reference evidence="3" key="1">
    <citation type="submission" date="2012-03" db="EMBL/GenBank/DDBJ databases">
        <title>Functional metagenomics reveals considerable lignocellulase gene clusters in the gut microbiome of a wood-feeding higher termite.</title>
        <authorList>
            <person name="Liu N."/>
        </authorList>
    </citation>
    <scope>NUCLEOTIDE SEQUENCE</scope>
</reference>
<evidence type="ECO:0000259" key="2">
    <source>
        <dbReference type="Pfam" id="PF13102"/>
    </source>
</evidence>
<evidence type="ECO:0000256" key="1">
    <source>
        <dbReference type="ARBA" id="ARBA00023125"/>
    </source>
</evidence>
<dbReference type="Pfam" id="PF13102">
    <property type="entry name" value="Phage_int_SAM_5"/>
    <property type="match status" value="1"/>
</dbReference>
<dbReference type="InterPro" id="IPR025269">
    <property type="entry name" value="SAM-like_dom"/>
</dbReference>
<dbReference type="GO" id="GO:0003677">
    <property type="term" value="F:DNA binding"/>
    <property type="evidence" value="ECO:0007669"/>
    <property type="project" value="UniProtKB-KW"/>
</dbReference>
<organism evidence="3">
    <name type="scientific">uncultured bacterium contig00024</name>
    <dbReference type="NCBI Taxonomy" id="1181513"/>
    <lineage>
        <taxon>Bacteria</taxon>
        <taxon>environmental samples</taxon>
    </lineage>
</organism>
<dbReference type="EMBL" id="JQ844181">
    <property type="protein sequence ID" value="AGS52078.1"/>
    <property type="molecule type" value="Genomic_DNA"/>
</dbReference>
<dbReference type="AlphaFoldDB" id="A0A806KNF6"/>
<feature type="domain" description="Phage integrase SAM-like" evidence="2">
    <location>
        <begin position="73"/>
        <end position="159"/>
    </location>
</feature>
<dbReference type="InterPro" id="IPR011010">
    <property type="entry name" value="DNA_brk_join_enz"/>
</dbReference>
<accession>A0A806KNF6</accession>
<sequence>MSVKIREKRGKLYLDIYQRGVRKWEALHLTMTIDRKQNKEMWRTAEKCRSKREIQLASGTWDIQNRIDRNVTLIKYMEDHAKTYKNPSIILCCIKHLKNFNCGCIQINQLTIKWVENFQNYLLPLKQLSRYTAGFYMRVLRSILNKAVSEGIIIINPAKFVKKILSPEPELQFLDFSEVNALASVLR</sequence>
<protein>
    <submittedName>
        <fullName evidence="3">Site-specific recombinase, phage integrase family</fullName>
    </submittedName>
</protein>
<dbReference type="Gene3D" id="1.10.150.130">
    <property type="match status" value="1"/>
</dbReference>
<evidence type="ECO:0000313" key="3">
    <source>
        <dbReference type="EMBL" id="AGS52078.1"/>
    </source>
</evidence>
<proteinExistence type="predicted"/>
<name>A0A806KNF6_9BACT</name>
<dbReference type="InterPro" id="IPR010998">
    <property type="entry name" value="Integrase_recombinase_N"/>
</dbReference>
<keyword evidence="1" id="KW-0238">DNA-binding</keyword>